<dbReference type="PANTHER" id="PTHR23159">
    <property type="entry name" value="CENTROSOMAL PROTEIN 2"/>
    <property type="match status" value="1"/>
</dbReference>
<dbReference type="PANTHER" id="PTHR23159:SF31">
    <property type="entry name" value="CENTROSOME-ASSOCIATED PROTEIN CEP250 ISOFORM X1"/>
    <property type="match status" value="1"/>
</dbReference>
<dbReference type="Proteomes" id="UP000019375">
    <property type="component" value="Unassembled WGS sequence"/>
</dbReference>
<sequence>MRSTSHFKCSNQPPDELGGVNDDELVLIKNPIVSPVHEIKNQNRLVNSAMFYFSHEEARDHGFKMDPKVPYSAYFFEEPETNKGKIKFGENRTITFDREEEVSKLVAKEPEKMIGPRDHDTGLRTILKKTTRTVVAHDPHPDPYIDACRELMAKCFNMCSIPLEELDVNEMFDALGKLIFGISSEFKIKELCYSYVAAAKKRKHFEELEALKAVIENFKDEKAELSERNAELSTKLEEQSTKISGLDRLSEKLEHFESVKEENIGLALVNSDLVSANEELGKKLEKAVVNLKTLETVKKENSGLLSKVSELSLRNADLAANKSENDSLNEELLLKNARLESSVQELTSIKDELTAQNVELTATISDLRDKLEDRNAKIKYLESQALNIKAKYDRDTNADMKYFKNKINDLINENVNLTSDMEKIKVNLRHAEDKVNSLLKENASLRLGNDGMRVDLEQKLKDNSYLQSQLKESRDIFEKYNGLAAEKDACEKVLDSLKDEHKSLKNQNKDIRNSNEQLLKQNEDLKNYKEAANEALYEVNDEVDRLDRLILCLKQEKTSCNNQIQDLNFQLGDSAKKIEAYKKTIQGFKLESQELENKLDVLRKKHERLQHKYGLQEEDIQQARTSMRRMANTLYNTRKSLKNFNTAEQENNDITIVKKYPEEDFAPSVGKSHCRKRDMLRSLANRKSLLVTEPSQNFNKIVY</sequence>
<protein>
    <submittedName>
        <fullName evidence="2">BN860_09032g1_1</fullName>
    </submittedName>
</protein>
<dbReference type="EMBL" id="HG316455">
    <property type="protein sequence ID" value="CDF88387.1"/>
    <property type="molecule type" value="Genomic_DNA"/>
</dbReference>
<gene>
    <name evidence="2" type="ORF">BN860_09032g</name>
</gene>
<evidence type="ECO:0000313" key="3">
    <source>
        <dbReference type="Proteomes" id="UP000019375"/>
    </source>
</evidence>
<organism evidence="2 3">
    <name type="scientific">Zygosaccharomyces bailii (strain CLIB 213 / ATCC 58445 / CBS 680 / BCRC 21525 / NBRC 1098 / NCYC 1416 / NRRL Y-2227)</name>
    <dbReference type="NCBI Taxonomy" id="1333698"/>
    <lineage>
        <taxon>Eukaryota</taxon>
        <taxon>Fungi</taxon>
        <taxon>Dikarya</taxon>
        <taxon>Ascomycota</taxon>
        <taxon>Saccharomycotina</taxon>
        <taxon>Saccharomycetes</taxon>
        <taxon>Saccharomycetales</taxon>
        <taxon>Saccharomycetaceae</taxon>
        <taxon>Zygosaccharomyces</taxon>
    </lineage>
</organism>
<accession>A0A8J2T5K1</accession>
<evidence type="ECO:0000256" key="1">
    <source>
        <dbReference type="SAM" id="Coils"/>
    </source>
</evidence>
<feature type="coiled-coil region" evidence="1">
    <location>
        <begin position="480"/>
        <end position="549"/>
    </location>
</feature>
<keyword evidence="1" id="KW-0175">Coiled coil</keyword>
<proteinExistence type="predicted"/>
<name>A0A8J2T5K1_ZYGB2</name>
<feature type="coiled-coil region" evidence="1">
    <location>
        <begin position="578"/>
        <end position="619"/>
    </location>
</feature>
<keyword evidence="3" id="KW-1185">Reference proteome</keyword>
<dbReference type="AlphaFoldDB" id="A0A8J2T5K1"/>
<reference evidence="3" key="1">
    <citation type="journal article" date="2013" name="Genome Announc.">
        <title>Genome sequence of the food spoilage yeast Zygosaccharomyces bailii CLIB 213(T).</title>
        <authorList>
            <person name="Galeote V."/>
            <person name="Bigey F."/>
            <person name="Devillers H."/>
            <person name="Neuveglise C."/>
            <person name="Dequin S."/>
        </authorList>
    </citation>
    <scope>NUCLEOTIDE SEQUENCE [LARGE SCALE GENOMIC DNA]</scope>
    <source>
        <strain evidence="3">CLIB 213 / ATCC 58445 / CBS 680 / CCRC 21525 / NBRC 1098 / NCYC 1416 / NRRL Y-2227</strain>
    </source>
</reference>
<evidence type="ECO:0000313" key="2">
    <source>
        <dbReference type="EMBL" id="CDF88387.1"/>
    </source>
</evidence>
<feature type="coiled-coil region" evidence="1">
    <location>
        <begin position="201"/>
        <end position="242"/>
    </location>
</feature>
<dbReference type="OrthoDB" id="4066881at2759"/>
<feature type="coiled-coil region" evidence="1">
    <location>
        <begin position="329"/>
        <end position="441"/>
    </location>
</feature>